<evidence type="ECO:0000256" key="3">
    <source>
        <dbReference type="HAMAP-Rule" id="MF_01384"/>
    </source>
</evidence>
<dbReference type="Proteomes" id="UP000218810">
    <property type="component" value="Unassembled WGS sequence"/>
</dbReference>
<dbReference type="HAMAP" id="MF_01384">
    <property type="entry name" value="UreD"/>
    <property type="match status" value="1"/>
</dbReference>
<keyword evidence="3" id="KW-0963">Cytoplasm</keyword>
<gene>
    <name evidence="3" type="primary">ureD</name>
    <name evidence="4" type="ORF">CEY15_04365</name>
</gene>
<proteinExistence type="inferred from homology"/>
<comment type="subunit">
    <text evidence="3">UreD, UreF and UreG form a complex that acts as a GTP-hydrolysis-dependent molecular chaperone, activating the urease apoprotein by helping to assemble the nickel containing metallocenter of UreC. The UreE protein probably delivers the nickel.</text>
</comment>
<comment type="function">
    <text evidence="3">Required for maturation of urease via the functional incorporation of the urease nickel metallocenter.</text>
</comment>
<accession>A0A2A2WSM0</accession>
<comment type="subcellular location">
    <subcellularLocation>
        <location evidence="3">Cytoplasm</location>
    </subcellularLocation>
</comment>
<dbReference type="GO" id="GO:0016151">
    <property type="term" value="F:nickel cation binding"/>
    <property type="evidence" value="ECO:0007669"/>
    <property type="project" value="UniProtKB-UniRule"/>
</dbReference>
<name>A0A2A2WSM0_9ACTN</name>
<dbReference type="PANTHER" id="PTHR33643">
    <property type="entry name" value="UREASE ACCESSORY PROTEIN D"/>
    <property type="match status" value="1"/>
</dbReference>
<evidence type="ECO:0000313" key="4">
    <source>
        <dbReference type="EMBL" id="PAY24229.1"/>
    </source>
</evidence>
<dbReference type="AlphaFoldDB" id="A0A2A2WSM0"/>
<sequence length="279" mass="29830">MGTDAVTRSLLDCSVVRGRSGRTRIASLRQQFPQRVTVPMYADPEDPSAAFLCIQNPSAGVFPGDDLITRVTTGDGTRLHLTYQSATQVFAGGAGASQNTTIDVGAGSVVDYDSKTVIPHADASYRQVTEVNVRATSVYIGWEAFASGRIGHGERFAYRTLSARTDLLLDGRLTARDTVSLAPAEDDPRGPGVLGGHDYLATMLLVAPGHDLAPLVREIHTALDATPGVGGAASALPDETGLSVRILAHRAPQLHRVHQELRNMVRRSVLRLGPLETRM</sequence>
<comment type="caution">
    <text evidence="4">The sequence shown here is derived from an EMBL/GenBank/DDBJ whole genome shotgun (WGS) entry which is preliminary data.</text>
</comment>
<dbReference type="GO" id="GO:0005737">
    <property type="term" value="C:cytoplasm"/>
    <property type="evidence" value="ECO:0007669"/>
    <property type="project" value="UniProtKB-SubCell"/>
</dbReference>
<dbReference type="RefSeq" id="WP_095717455.1">
    <property type="nucleotide sequence ID" value="NZ_NTGA01000007.1"/>
</dbReference>
<dbReference type="InterPro" id="IPR002669">
    <property type="entry name" value="UreD"/>
</dbReference>
<dbReference type="Pfam" id="PF01774">
    <property type="entry name" value="UreD"/>
    <property type="match status" value="1"/>
</dbReference>
<organism evidence="4 5">
    <name type="scientific">Dietzia natronolimnaea</name>
    <dbReference type="NCBI Taxonomy" id="161920"/>
    <lineage>
        <taxon>Bacteria</taxon>
        <taxon>Bacillati</taxon>
        <taxon>Actinomycetota</taxon>
        <taxon>Actinomycetes</taxon>
        <taxon>Mycobacteriales</taxon>
        <taxon>Dietziaceae</taxon>
        <taxon>Dietzia</taxon>
    </lineage>
</organism>
<evidence type="ECO:0000256" key="1">
    <source>
        <dbReference type="ARBA" id="ARBA00007177"/>
    </source>
</evidence>
<keyword evidence="5" id="KW-1185">Reference proteome</keyword>
<dbReference type="EMBL" id="NTGA01000007">
    <property type="protein sequence ID" value="PAY24229.1"/>
    <property type="molecule type" value="Genomic_DNA"/>
</dbReference>
<evidence type="ECO:0000256" key="2">
    <source>
        <dbReference type="ARBA" id="ARBA00023186"/>
    </source>
</evidence>
<keyword evidence="3" id="KW-0996">Nickel insertion</keyword>
<evidence type="ECO:0000313" key="5">
    <source>
        <dbReference type="Proteomes" id="UP000218810"/>
    </source>
</evidence>
<keyword evidence="2 3" id="KW-0143">Chaperone</keyword>
<reference evidence="5" key="1">
    <citation type="submission" date="2017-09" db="EMBL/GenBank/DDBJ databases">
        <authorList>
            <person name="Zhang Y."/>
            <person name="Huang X."/>
            <person name="Liu J."/>
            <person name="Lu L."/>
            <person name="Peng K."/>
        </authorList>
    </citation>
    <scope>NUCLEOTIDE SEQUENCE [LARGE SCALE GENOMIC DNA]</scope>
    <source>
        <strain evidence="5">S-XJ-1</strain>
    </source>
</reference>
<dbReference type="PANTHER" id="PTHR33643:SF1">
    <property type="entry name" value="UREASE ACCESSORY PROTEIN D"/>
    <property type="match status" value="1"/>
</dbReference>
<comment type="similarity">
    <text evidence="1 3">Belongs to the UreD family.</text>
</comment>
<protein>
    <recommendedName>
        <fullName evidence="3">Urease accessory protein UreD</fullName>
    </recommendedName>
</protein>